<name>A0A3S8ZXB5_9NEIS</name>
<dbReference type="AlphaFoldDB" id="A0A3S8ZXB5"/>
<evidence type="ECO:0008006" key="3">
    <source>
        <dbReference type="Google" id="ProtNLM"/>
    </source>
</evidence>
<proteinExistence type="predicted"/>
<dbReference type="OrthoDB" id="5917942at2"/>
<reference evidence="1 2" key="1">
    <citation type="submission" date="2018-12" db="EMBL/GenBank/DDBJ databases">
        <title>Complete genome sequence of Iodobacter sp. H11R3.</title>
        <authorList>
            <person name="Bae J.-W."/>
        </authorList>
    </citation>
    <scope>NUCLEOTIDE SEQUENCE [LARGE SCALE GENOMIC DNA]</scope>
    <source>
        <strain evidence="1 2">H11R3</strain>
    </source>
</reference>
<sequence length="165" mass="18495">MTEHSLHSSYREKLIEHLLVGNLLKLSWKNKNFSLEISKPEVDNAGYDLIAEANGIIRHIQLKTTFIGSATTTQKIHISLTKKPSGCVVWVYFNNETLDLGPYCYFGAAPGQPLPSLENLKTAKHTKGNAIGLKSERSNIRILNKGNFIKLKTINELYHQLFGST</sequence>
<dbReference type="KEGG" id="iod:EJO50_06825"/>
<dbReference type="Proteomes" id="UP000282438">
    <property type="component" value="Chromosome"/>
</dbReference>
<dbReference type="EMBL" id="CP034433">
    <property type="protein sequence ID" value="AZN38102.1"/>
    <property type="molecule type" value="Genomic_DNA"/>
</dbReference>
<protein>
    <recommendedName>
        <fullName evidence="3">PD(D/E)XK endonuclease domain-containing protein</fullName>
    </recommendedName>
</protein>
<evidence type="ECO:0000313" key="1">
    <source>
        <dbReference type="EMBL" id="AZN38102.1"/>
    </source>
</evidence>
<gene>
    <name evidence="1" type="ORF">EJO50_06825</name>
</gene>
<keyword evidence="2" id="KW-1185">Reference proteome</keyword>
<organism evidence="1 2">
    <name type="scientific">Iodobacter ciconiae</name>
    <dbReference type="NCBI Taxonomy" id="2496266"/>
    <lineage>
        <taxon>Bacteria</taxon>
        <taxon>Pseudomonadati</taxon>
        <taxon>Pseudomonadota</taxon>
        <taxon>Betaproteobacteria</taxon>
        <taxon>Neisseriales</taxon>
        <taxon>Chitinibacteraceae</taxon>
        <taxon>Iodobacter</taxon>
    </lineage>
</organism>
<evidence type="ECO:0000313" key="2">
    <source>
        <dbReference type="Proteomes" id="UP000282438"/>
    </source>
</evidence>
<accession>A0A3S8ZXB5</accession>